<reference evidence="1 2" key="1">
    <citation type="journal article" date="2006" name="Int. J. Syst. Evol. Microbiol.">
        <title>Myroides pelagicus sp. nov., isolated from seawater in Thailand.</title>
        <authorList>
            <person name="Yoon J."/>
            <person name="Maneerat S."/>
            <person name="Kawai F."/>
            <person name="Yokota A."/>
        </authorList>
    </citation>
    <scope>NUCLEOTIDE SEQUENCE [LARGE SCALE GENOMIC DNA]</scope>
    <source>
        <strain evidence="1 2">SM1T</strain>
    </source>
</reference>
<evidence type="ECO:0000313" key="2">
    <source>
        <dbReference type="Proteomes" id="UP000488936"/>
    </source>
</evidence>
<sequence length="108" mass="12069">MEKTTAEPMSCCDTTGTTNTDSHPMDMMCCIAPRVVVSNVDLQTQETEVVAVAKAKKAAVIRTKWFNSNYLTDLKSVDVASVTPTTIDTDGYKYERLDRLSYICTYRI</sequence>
<gene>
    <name evidence="1" type="ORF">GJV77_07465</name>
</gene>
<dbReference type="AlphaFoldDB" id="A0A7K1GLK0"/>
<dbReference type="Proteomes" id="UP000488936">
    <property type="component" value="Unassembled WGS sequence"/>
</dbReference>
<name>A0A7K1GLK0_9FLAO</name>
<evidence type="ECO:0000313" key="1">
    <source>
        <dbReference type="EMBL" id="MTH29755.1"/>
    </source>
</evidence>
<comment type="caution">
    <text evidence="1">The sequence shown here is derived from an EMBL/GenBank/DDBJ whole genome shotgun (WGS) entry which is preliminary data.</text>
</comment>
<accession>A0A7K1GLK0</accession>
<dbReference type="EMBL" id="WMJY01000013">
    <property type="protein sequence ID" value="MTH29755.1"/>
    <property type="molecule type" value="Genomic_DNA"/>
</dbReference>
<keyword evidence="2" id="KW-1185">Reference proteome</keyword>
<protein>
    <submittedName>
        <fullName evidence="1">Uncharacterized protein</fullName>
    </submittedName>
</protein>
<proteinExistence type="predicted"/>
<dbReference type="OrthoDB" id="1448019at2"/>
<organism evidence="1 2">
    <name type="scientific">Myroides pelagicus</name>
    <dbReference type="NCBI Taxonomy" id="270914"/>
    <lineage>
        <taxon>Bacteria</taxon>
        <taxon>Pseudomonadati</taxon>
        <taxon>Bacteroidota</taxon>
        <taxon>Flavobacteriia</taxon>
        <taxon>Flavobacteriales</taxon>
        <taxon>Flavobacteriaceae</taxon>
        <taxon>Myroides</taxon>
    </lineage>
</organism>
<dbReference type="RefSeq" id="WP_155035751.1">
    <property type="nucleotide sequence ID" value="NZ_JAYMMG010000016.1"/>
</dbReference>